<comment type="caution">
    <text evidence="1">The sequence shown here is derived from an EMBL/GenBank/DDBJ whole genome shotgun (WGS) entry which is preliminary data.</text>
</comment>
<keyword evidence="2" id="KW-1185">Reference proteome</keyword>
<organism evidence="1 2">
    <name type="scientific">Peronosclerospora sorghi</name>
    <dbReference type="NCBI Taxonomy" id="230839"/>
    <lineage>
        <taxon>Eukaryota</taxon>
        <taxon>Sar</taxon>
        <taxon>Stramenopiles</taxon>
        <taxon>Oomycota</taxon>
        <taxon>Peronosporomycetes</taxon>
        <taxon>Peronosporales</taxon>
        <taxon>Peronosporaceae</taxon>
        <taxon>Peronosclerospora</taxon>
    </lineage>
</organism>
<dbReference type="EMBL" id="CM047586">
    <property type="protein sequence ID" value="KAI9909278.1"/>
    <property type="molecule type" value="Genomic_DNA"/>
</dbReference>
<sequence length="783" mass="85996">MVNVSATDDATRDSHGPTRPSSVNPLARSNAPTVRPPRSSVSSTGRAKTEQVVLECLYKVAELIVQSRVSLPAAEPDRRRGTRRSRFNLDLDEIPLVRESMTTWKDDVRRPLSIDIFWDGPGATTQGKVLLERWSVTFTAATDGVGSSTQDVIQHLKEVCKRISVLLRALFSFMRQLPAHRLFTQSYPSMLSYTMHVASVPEATRVFDAQRVATSAYAFLPIVTPFGQLQVATLYRRECDEFFTERREERTVPSCIFQDDFIIQDYVPVSPERIPASAPPPRATLSPPSDAEHLRLDSFVPVHHAGERFREDAEDVHQPQRSSPRSIPTPVVMPHQPFRMADAEENQPTTDIMVRPQPEMSKPMAIPRLSKGGIAATSTRDVETAIAYGEKRAGKLTQHAHSYESEHDVRLRGAAANPNVTAAPYGYGNVAIERDPQLNVSPSLAFQQRQQRLWEGGNDQHDAENGLHVSQTSSIQDEPNSIRNVAYHPISTPPRHPKTPLHAHHPRHRKISFNGAFVSEVAHSQSPTPPSGVPGKAESNPMPHHDAPPGHLAMFSVSPPFQVNPCELLSTSPAYSFSKNRFPSGSSKNVLTFATTDQFQLRLHRSTTSSATRIAAPKRSFSPEFRDSGVTTWGVSPDTPDSFSLALLGASESANGRRSRSDNAEAGGTSDTQGRESLGDGLDMHLPFAIEDCATTVSSAHSTGSFQSSVSKLESASVGEFLHQLKHAPRLSSYATDVGSKRTNDSADNSKDGSRKIHFQTSALLDDELAGFRSLREELAQGI</sequence>
<name>A0ACC0VS08_9STRA</name>
<accession>A0ACC0VS08</accession>
<evidence type="ECO:0000313" key="1">
    <source>
        <dbReference type="EMBL" id="KAI9909278.1"/>
    </source>
</evidence>
<reference evidence="1 2" key="1">
    <citation type="journal article" date="2022" name="bioRxiv">
        <title>The genome of the oomycete Peronosclerospora sorghi, a cosmopolitan pathogen of maize and sorghum, is inflated with dispersed pseudogenes.</title>
        <authorList>
            <person name="Fletcher K."/>
            <person name="Martin F."/>
            <person name="Isakeit T."/>
            <person name="Cavanaugh K."/>
            <person name="Magill C."/>
            <person name="Michelmore R."/>
        </authorList>
    </citation>
    <scope>NUCLEOTIDE SEQUENCE [LARGE SCALE GENOMIC DNA]</scope>
    <source>
        <strain evidence="1">P6</strain>
    </source>
</reference>
<proteinExistence type="predicted"/>
<gene>
    <name evidence="1" type="ORF">PsorP6_014653</name>
</gene>
<protein>
    <submittedName>
        <fullName evidence="1">Uncharacterized protein</fullName>
    </submittedName>
</protein>
<dbReference type="Proteomes" id="UP001163321">
    <property type="component" value="Chromosome 7"/>
</dbReference>
<evidence type="ECO:0000313" key="2">
    <source>
        <dbReference type="Proteomes" id="UP001163321"/>
    </source>
</evidence>